<dbReference type="GO" id="GO:0004029">
    <property type="term" value="F:aldehyde dehydrogenase (NAD+) activity"/>
    <property type="evidence" value="ECO:0007669"/>
    <property type="project" value="TreeGrafter"/>
</dbReference>
<dbReference type="EMBL" id="MU155721">
    <property type="protein sequence ID" value="KAF9471268.1"/>
    <property type="molecule type" value="Genomic_DNA"/>
</dbReference>
<dbReference type="OrthoDB" id="2130169at2759"/>
<reference evidence="2" key="1">
    <citation type="submission" date="2020-11" db="EMBL/GenBank/DDBJ databases">
        <authorList>
            <consortium name="DOE Joint Genome Institute"/>
            <person name="Ahrendt S."/>
            <person name="Riley R."/>
            <person name="Andreopoulos W."/>
            <person name="Labutti K."/>
            <person name="Pangilinan J."/>
            <person name="Ruiz-Duenas F.J."/>
            <person name="Barrasa J.M."/>
            <person name="Sanchez-Garcia M."/>
            <person name="Camarero S."/>
            <person name="Miyauchi S."/>
            <person name="Serrano A."/>
            <person name="Linde D."/>
            <person name="Babiker R."/>
            <person name="Drula E."/>
            <person name="Ayuso-Fernandez I."/>
            <person name="Pacheco R."/>
            <person name="Padilla G."/>
            <person name="Ferreira P."/>
            <person name="Barriuso J."/>
            <person name="Kellner H."/>
            <person name="Castanera R."/>
            <person name="Alfaro M."/>
            <person name="Ramirez L."/>
            <person name="Pisabarro A.G."/>
            <person name="Kuo A."/>
            <person name="Tritt A."/>
            <person name="Lipzen A."/>
            <person name="He G."/>
            <person name="Yan M."/>
            <person name="Ng V."/>
            <person name="Cullen D."/>
            <person name="Martin F."/>
            <person name="Rosso M.-N."/>
            <person name="Henrissat B."/>
            <person name="Hibbett D."/>
            <person name="Martinez A.T."/>
            <person name="Grigoriev I.V."/>
        </authorList>
    </citation>
    <scope>NUCLEOTIDE SEQUENCE</scope>
    <source>
        <strain evidence="2">CIRM-BRFM 674</strain>
    </source>
</reference>
<feature type="domain" description="NAD-dependent epimerase/dehydratase" evidence="1">
    <location>
        <begin position="11"/>
        <end position="244"/>
    </location>
</feature>
<gene>
    <name evidence="2" type="ORF">BDN70DRAFT_977428</name>
</gene>
<organism evidence="2 3">
    <name type="scientific">Pholiota conissans</name>
    <dbReference type="NCBI Taxonomy" id="109636"/>
    <lineage>
        <taxon>Eukaryota</taxon>
        <taxon>Fungi</taxon>
        <taxon>Dikarya</taxon>
        <taxon>Basidiomycota</taxon>
        <taxon>Agaricomycotina</taxon>
        <taxon>Agaricomycetes</taxon>
        <taxon>Agaricomycetidae</taxon>
        <taxon>Agaricales</taxon>
        <taxon>Agaricineae</taxon>
        <taxon>Strophariaceae</taxon>
        <taxon>Pholiota</taxon>
    </lineage>
</organism>
<dbReference type="InterPro" id="IPR036291">
    <property type="entry name" value="NAD(P)-bd_dom_sf"/>
</dbReference>
<dbReference type="AlphaFoldDB" id="A0A9P5YLT7"/>
<dbReference type="InterPro" id="IPR051783">
    <property type="entry name" value="NAD(P)-dependent_oxidoreduct"/>
</dbReference>
<evidence type="ECO:0000313" key="2">
    <source>
        <dbReference type="EMBL" id="KAF9471268.1"/>
    </source>
</evidence>
<dbReference type="GO" id="GO:0005737">
    <property type="term" value="C:cytoplasm"/>
    <property type="evidence" value="ECO:0007669"/>
    <property type="project" value="TreeGrafter"/>
</dbReference>
<dbReference type="Proteomes" id="UP000807469">
    <property type="component" value="Unassembled WGS sequence"/>
</dbReference>
<dbReference type="SUPFAM" id="SSF51735">
    <property type="entry name" value="NAD(P)-binding Rossmann-fold domains"/>
    <property type="match status" value="1"/>
</dbReference>
<name>A0A9P5YLT7_9AGAR</name>
<proteinExistence type="predicted"/>
<dbReference type="PANTHER" id="PTHR48079:SF6">
    <property type="entry name" value="NAD(P)-BINDING DOMAIN-CONTAINING PROTEIN-RELATED"/>
    <property type="match status" value="1"/>
</dbReference>
<dbReference type="PANTHER" id="PTHR48079">
    <property type="entry name" value="PROTEIN YEEZ"/>
    <property type="match status" value="1"/>
</dbReference>
<keyword evidence="3" id="KW-1185">Reference proteome</keyword>
<feature type="non-terminal residue" evidence="2">
    <location>
        <position position="1"/>
    </location>
</feature>
<sequence>LAEMSNRDDTIFLLGATGFIGSQFLARLARTSHKFHVIALLRNITDEKKAKIQEIYPDIEFVEGTLADKDIIVAQVARAKYVMNFASSDHAVSVQSILTGLELQSAANAGNPPLYLHTSGLGIVGDNARGEPVDEAKIPRYNDTTFTVDSVPVDNCHVNCDSLIIEAAMRKENPVRTIIMFPGCVYGLGEGYRKSSGGVRLFLEANKIAGYSGTWGLGANSFAFIHIKDLADGMIRIFEAALEGKADEGAQGYYFLASDHPHVTWKEYMAQIGDMLHKRGIYPEGGSKPYPTAVTDLFGEFGWKLVGGNHRVTAERLKKLGWEATESRKVSVLDSLPEEVDMAFFDLQPKGSILKPEDE</sequence>
<protein>
    <submittedName>
        <fullName evidence="2">NAD(P)-binding protein</fullName>
    </submittedName>
</protein>
<accession>A0A9P5YLT7</accession>
<comment type="caution">
    <text evidence="2">The sequence shown here is derived from an EMBL/GenBank/DDBJ whole genome shotgun (WGS) entry which is preliminary data.</text>
</comment>
<dbReference type="InterPro" id="IPR001509">
    <property type="entry name" value="Epimerase_deHydtase"/>
</dbReference>
<evidence type="ECO:0000259" key="1">
    <source>
        <dbReference type="Pfam" id="PF01370"/>
    </source>
</evidence>
<dbReference type="Gene3D" id="3.40.50.720">
    <property type="entry name" value="NAD(P)-binding Rossmann-like Domain"/>
    <property type="match status" value="1"/>
</dbReference>
<dbReference type="Pfam" id="PF01370">
    <property type="entry name" value="Epimerase"/>
    <property type="match status" value="1"/>
</dbReference>
<evidence type="ECO:0000313" key="3">
    <source>
        <dbReference type="Proteomes" id="UP000807469"/>
    </source>
</evidence>